<feature type="region of interest" description="Disordered" evidence="2">
    <location>
        <begin position="1424"/>
        <end position="1444"/>
    </location>
</feature>
<evidence type="ECO:0000259" key="5">
    <source>
        <dbReference type="Pfam" id="PF22936"/>
    </source>
</evidence>
<evidence type="ECO:0000313" key="6">
    <source>
        <dbReference type="EMBL" id="GEU42419.1"/>
    </source>
</evidence>
<feature type="compositionally biased region" description="Basic and acidic residues" evidence="2">
    <location>
        <begin position="1795"/>
        <end position="1805"/>
    </location>
</feature>
<feature type="coiled-coil region" evidence="1">
    <location>
        <begin position="174"/>
        <end position="208"/>
    </location>
</feature>
<feature type="coiled-coil region" evidence="1">
    <location>
        <begin position="1548"/>
        <end position="1579"/>
    </location>
</feature>
<comment type="caution">
    <text evidence="6">The sequence shown here is derived from an EMBL/GenBank/DDBJ whole genome shotgun (WGS) entry which is preliminary data.</text>
</comment>
<dbReference type="InterPro" id="IPR054722">
    <property type="entry name" value="PolX-like_BBD"/>
</dbReference>
<feature type="compositionally biased region" description="Basic residues" evidence="2">
    <location>
        <begin position="1981"/>
        <end position="2004"/>
    </location>
</feature>
<reference evidence="6" key="1">
    <citation type="journal article" date="2019" name="Sci. Rep.">
        <title>Draft genome of Tanacetum cinerariifolium, the natural source of mosquito coil.</title>
        <authorList>
            <person name="Yamashiro T."/>
            <person name="Shiraishi A."/>
            <person name="Satake H."/>
            <person name="Nakayama K."/>
        </authorList>
    </citation>
    <scope>NUCLEOTIDE SEQUENCE</scope>
</reference>
<evidence type="ECO:0000256" key="2">
    <source>
        <dbReference type="SAM" id="MobiDB-lite"/>
    </source>
</evidence>
<feature type="region of interest" description="Disordered" evidence="2">
    <location>
        <begin position="535"/>
        <end position="593"/>
    </location>
</feature>
<dbReference type="PANTHER" id="PTHR11439">
    <property type="entry name" value="GAG-POL-RELATED RETROTRANSPOSON"/>
    <property type="match status" value="1"/>
</dbReference>
<feature type="compositionally biased region" description="Basic and acidic residues" evidence="2">
    <location>
        <begin position="547"/>
        <end position="567"/>
    </location>
</feature>
<feature type="region of interest" description="Disordered" evidence="2">
    <location>
        <begin position="1838"/>
        <end position="1887"/>
    </location>
</feature>
<organism evidence="6">
    <name type="scientific">Tanacetum cinerariifolium</name>
    <name type="common">Dalmatian daisy</name>
    <name type="synonym">Chrysanthemum cinerariifolium</name>
    <dbReference type="NCBI Taxonomy" id="118510"/>
    <lineage>
        <taxon>Eukaryota</taxon>
        <taxon>Viridiplantae</taxon>
        <taxon>Streptophyta</taxon>
        <taxon>Embryophyta</taxon>
        <taxon>Tracheophyta</taxon>
        <taxon>Spermatophyta</taxon>
        <taxon>Magnoliopsida</taxon>
        <taxon>eudicotyledons</taxon>
        <taxon>Gunneridae</taxon>
        <taxon>Pentapetalae</taxon>
        <taxon>asterids</taxon>
        <taxon>campanulids</taxon>
        <taxon>Asterales</taxon>
        <taxon>Asteraceae</taxon>
        <taxon>Asteroideae</taxon>
        <taxon>Anthemideae</taxon>
        <taxon>Anthemidinae</taxon>
        <taxon>Tanacetum</taxon>
    </lineage>
</organism>
<dbReference type="Pfam" id="PF07727">
    <property type="entry name" value="RVT_2"/>
    <property type="match status" value="2"/>
</dbReference>
<feature type="compositionally biased region" description="Polar residues" evidence="2">
    <location>
        <begin position="1427"/>
        <end position="1437"/>
    </location>
</feature>
<feature type="domain" description="Reverse transcriptase Ty1/copia-type" evidence="3">
    <location>
        <begin position="680"/>
        <end position="832"/>
    </location>
</feature>
<feature type="region of interest" description="Disordered" evidence="2">
    <location>
        <begin position="1265"/>
        <end position="1289"/>
    </location>
</feature>
<dbReference type="Pfam" id="PF13976">
    <property type="entry name" value="gag_pre-integrs"/>
    <property type="match status" value="2"/>
</dbReference>
<evidence type="ECO:0000259" key="4">
    <source>
        <dbReference type="Pfam" id="PF13976"/>
    </source>
</evidence>
<feature type="region of interest" description="Disordered" evidence="2">
    <location>
        <begin position="1972"/>
        <end position="2004"/>
    </location>
</feature>
<evidence type="ECO:0000259" key="3">
    <source>
        <dbReference type="Pfam" id="PF07727"/>
    </source>
</evidence>
<name>A0A6L2K071_TANCI</name>
<feature type="domain" description="Reverse transcriptase Ty1/copia-type" evidence="3">
    <location>
        <begin position="2362"/>
        <end position="2469"/>
    </location>
</feature>
<dbReference type="Pfam" id="PF22936">
    <property type="entry name" value="Pol_BBD"/>
    <property type="match status" value="1"/>
</dbReference>
<gene>
    <name evidence="6" type="ORF">Tci_014397</name>
</gene>
<keyword evidence="1" id="KW-0175">Coiled coil</keyword>
<feature type="compositionally biased region" description="Basic and acidic residues" evidence="2">
    <location>
        <begin position="1718"/>
        <end position="1730"/>
    </location>
</feature>
<sequence>MTDYSLCEVILNGDFPAPTRVIEGVLQPVAPTTAKQRLARKNELKARGTLLIALPDKHQLKFNTHKDAKTLMEAIKKSVSAVSAKILVSTLPNVDSLSNAVIYSFFTSQSNSPQLDNDDLKQIDADDLEEMDLKWQMAMLIYDGVGSYDWSFQAEEEPTNYALMAFTSSSSSDNERKDNALVVLRQNLKKAEQEMDDLKLKLKKFQTYSKNLSELLASQTHDKIGLGYNSQVFTRAIFDCDDYLTYGSDESLPPSSIYDRYQSGYGYHVVPPPYTGTFMPPKPELVFHNSPNDVKTVLTAFNVELSLTKPYNDLSHTHRPLTPIIEDWALIQRMNLRLRHHRMENGNRNINANFRPCFPQYKCINDPQKGNPQHALKAKELLIGGKITGKGKIRTGKLDFDDVYFVKELKFNLFSVSQMCNKKNSVLFTDTECLVLSPEFKLPDENQVLLRVPRENNMYNVNLKNIVPSGDLTCLFAKTTLDESNLWHRSLGHINFKTMTKLVKGNQSNPSAGVQEQFDAEKTGEENDQQYVLFPVWSSGSTNPQNTDRDAAFDEKEPKFKGRKPEFKVNVSPSSSAQSKKHDDKTKKEAKGKSPVESLIGYINLSAEFEDFYDSSINEDKAAGTLVPAIGQLSTNNTNTFSADGPSNAVVKLEDINYFDDEDDVGAEADFNNLETSITVSPIPTTRVHKDHHEELLQFKMQKVWVLVDFPHGKRAIGHTQENGIDYKEVFSPFARIEAIRLFLAYASFMGFMVYQMDVKSAFLYGTIEEEVYVCQPLGFEDTNYPDKVYKVVKTLYGLHQAPRAWYKTLANYLLENGFQRGKIDQTLFIHMQKGVNTPRRDEDRLEIMELMVFLLPSDEKVRVEVSDVDLQVSTVGLILLMSQMHDEGVPTAGVAAVGDVSAADDGRMIADMDADAYVTLKDVAADVKDGQDVEMEEKPTKLQEVMEVVTTANLITEVVTVASATITAAATQLTTAAALTLTTAPSATRRRKGVFWATVFIKKANDVVKLQALIDRKKVVITEDVIRQYLHLDDVDGMECLPTEEIFAELARMGYEKPPPKLTFYKAFFSVQWKFLIHTLVQCVSAKRTVRNEFSCSMASTVICLATGRKFNFFKYIFYSMVRNVDSPSKFLMYLRFLQVVINNQVDDLSSHTTKYTSPTLTQKVFANTRRVGNGFFGVETPLFASMLVQPQAEVEKDDVKVPTAPTPPSPINAPSPPPQDPITTPPQAQPTPPSSPPQEQPTDTFKSSMILLNTLIETVKKLEKKKRSKSSGLKRLRKVGSSQRVESATTTFMGAQEDASKQGEKIEAIDVDDDITLVDAETQVDSEKHLNNIKKYQILKKKPVSIAQARKNIIINLKNKAGYKMEHFRGITYDKVRPIFKREYNKVQTLFKPNKDVEEPQKKRVAEETMLQESFQKLKALEVSGSESTHDTPTNDSKEMSEEDVKNMLEIVPVFKFKVEALQVKYPLIDWEIHSEGSRSYRKIIIVGGITEAYQSFEHMLVIDGVVQAVAPITTEQKLAKKNELKARGTLLMALLDKHQLKFNIYKDAKSLIKAIEKRLQKLISQLEILSESLSQEDINLKFLRSLPIEWRTHTLIWRNKADLEDHSLDDLFNNLKIYEAEVKSSSFTRYNPQNIAFVSSQNTDSTNESVSVVPSVFAASTLVPASILPNVDNLSDAFINSFFARANGTTDIEFDMSKMECYNCHRRRHFTKECRSPKDTRNKDTQRRTVPVETSTSNALVSHCDGVGSYDWSFQADEEPTNYALMAFTSSNSSSSSGSDSETNESGPTSPVHDRYKSDEGYHVVPPPYTGTFMPSKPDLGFHDVPTASETVPHVFNVEPNTPKPNKDLSQSNRPSALIVKDWVSDSEDESEAENLRKDTSKSRGYKHSWTRKACFVFKSLNHLIKDCDYYEKQMVQKPVSNHAMRANHQHSTRVSHPHTNRHVVPTAVLTRSRLIPLNAVRPVTTVVPHPTVTSPRPIKHGVPKSHSPLRRPINHRPAPKHRNFHKTVTIVKTLSLLFDAQGNLQQALKDKGVIGSGCLRHIIRNISYLSDFEEINVGYVAFGGNPKGGKITGKGKIKTGKLDFDDVYFVKELKFNLFSVSQMCDKKNNVLFTDTKCVVLSSDFKLLDKNHVLLRVPRENNMYNVDLKNVVPSGDLTCLFAKATLDEYNLWHRRLGHINFKIMNKLVKVAIGNPPNHNEGILENLAAAADAAFDVKENEFEVYVSPSSSNKTKKLDEKTKRKAKGKSPVDLSTRVKNLSDELEDFLLTALTGPSDSVVSLTFKIGEKYSFLDPSQYPKDPDMPALEDIVYSDDEEDVGAEADFSNLETRITISPIPTTRVHKDHLVTQIISDLTLAPQTRSMAWMGHTQDKGINYVEVFAPVARIEAIQLFLAYASFMSFMVYQMDVKSAFLYGTIEEEVYVCQPSGFEDPDHPDKAYKVVKALYELLQAPIACQDKYVAEILRKFDLTDGKSASTPIDTEKPLLKDLDGEDVDVHICRSMIGSLMYLTSSRPDIMFAVCACARFQVTPKVSHLHAVKRIFRKKVVITEDTIRRDLQLDDADGVDCLPNEEIFVELTRMGYEKPSTKLTFYKAFCSAQWKFLIHMIVQCMSANRTVWNEFSSFMASTIICLAKESFSFRIRQSYSSFRDYQAQAEGQEVGEEEELQVFWFKEGRMEEDVTAVKDININESEPTVFDDEEEKEDLERAKVLQQQYDQKKESIDWNIIAERMQEKYLNNIKKYQSLKRKPIFVAQAKKNMVVYLKNMVGYKIQHFKGMTYDQVRPIFKREYNKVQTFLKSYRDEEPIKKRPAKETLLQESFKRLKAEVEVSGSHSTQQQETPTIDPVEISEEDVQNMLQIIPMAEFKVEALQVKYPLIDWVIYLEGSRTY</sequence>
<feature type="compositionally biased region" description="Low complexity" evidence="2">
    <location>
        <begin position="1773"/>
        <end position="1790"/>
    </location>
</feature>
<feature type="domain" description="GAG-pre-integrase" evidence="4">
    <location>
        <begin position="2145"/>
        <end position="2192"/>
    </location>
</feature>
<feature type="region of interest" description="Disordered" evidence="2">
    <location>
        <begin position="2230"/>
        <end position="2254"/>
    </location>
</feature>
<dbReference type="InterPro" id="IPR025724">
    <property type="entry name" value="GAG-pre-integrase_dom"/>
</dbReference>
<feature type="compositionally biased region" description="Basic residues" evidence="2">
    <location>
        <begin position="1265"/>
        <end position="1280"/>
    </location>
</feature>
<feature type="domain" description="Retrovirus-related Pol polyprotein from transposon TNT 1-94-like beta-barrel" evidence="5">
    <location>
        <begin position="2038"/>
        <end position="2110"/>
    </location>
</feature>
<dbReference type="InterPro" id="IPR013103">
    <property type="entry name" value="RVT_2"/>
</dbReference>
<feature type="region of interest" description="Disordered" evidence="2">
    <location>
        <begin position="1196"/>
        <end position="1245"/>
    </location>
</feature>
<dbReference type="EMBL" id="BKCJ010001565">
    <property type="protein sequence ID" value="GEU42419.1"/>
    <property type="molecule type" value="Genomic_DNA"/>
</dbReference>
<evidence type="ECO:0000256" key="1">
    <source>
        <dbReference type="SAM" id="Coils"/>
    </source>
</evidence>
<feature type="region of interest" description="Disordered" evidence="2">
    <location>
        <begin position="1718"/>
        <end position="1740"/>
    </location>
</feature>
<protein>
    <submittedName>
        <fullName evidence="6">Ribonuclease H-like domain-containing protein</fullName>
    </submittedName>
</protein>
<feature type="compositionally biased region" description="Pro residues" evidence="2">
    <location>
        <begin position="1206"/>
        <end position="1241"/>
    </location>
</feature>
<proteinExistence type="predicted"/>
<feature type="region of interest" description="Disordered" evidence="2">
    <location>
        <begin position="1773"/>
        <end position="1813"/>
    </location>
</feature>
<feature type="domain" description="GAG-pre-integrase" evidence="4">
    <location>
        <begin position="458"/>
        <end position="505"/>
    </location>
</feature>
<feature type="compositionally biased region" description="Basic and acidic residues" evidence="2">
    <location>
        <begin position="580"/>
        <end position="593"/>
    </location>
</feature>
<dbReference type="PANTHER" id="PTHR11439:SF509">
    <property type="entry name" value="RNA-DIRECTED DNA POLYMERASE"/>
    <property type="match status" value="1"/>
</dbReference>
<accession>A0A6L2K071</accession>